<accession>A0A6J4KYI0</accession>
<name>A0A6J4KYI0_9BACT</name>
<keyword evidence="1" id="KW-0732">Signal</keyword>
<protein>
    <recommendedName>
        <fullName evidence="3">Capsule assembly protein Wzi</fullName>
    </recommendedName>
</protein>
<evidence type="ECO:0008006" key="3">
    <source>
        <dbReference type="Google" id="ProtNLM"/>
    </source>
</evidence>
<dbReference type="EMBL" id="CADCTW010000087">
    <property type="protein sequence ID" value="CAA9316792.1"/>
    <property type="molecule type" value="Genomic_DNA"/>
</dbReference>
<organism evidence="2">
    <name type="scientific">uncultured Gemmatimonadota bacterium</name>
    <dbReference type="NCBI Taxonomy" id="203437"/>
    <lineage>
        <taxon>Bacteria</taxon>
        <taxon>Pseudomonadati</taxon>
        <taxon>Gemmatimonadota</taxon>
        <taxon>environmental samples</taxon>
    </lineage>
</organism>
<evidence type="ECO:0000313" key="2">
    <source>
        <dbReference type="EMBL" id="CAA9316792.1"/>
    </source>
</evidence>
<feature type="signal peptide" evidence="1">
    <location>
        <begin position="1"/>
        <end position="25"/>
    </location>
</feature>
<proteinExistence type="predicted"/>
<sequence length="537" mass="57306">MVRHTAVPRALGATLLLAAPAAAQAPAPLDVRGEVFVGAEVENYLRVLQVAGRGGRYPWAIRGFSPREVTRLAPTDTAHAWARRYSFVRDSSARGARWVRPQVQAIGNTTLPYGANDGPIWAGRGVTLAADAGVALERGAFSLTLDPMVFIAQNAAFEVEDTGAEGPLRYADPDVPQGLDLPQRFGDGPYGRVDPGQSTLRADAGIVAAGISTASQHWGPAADQPLILGHNAGGFVHAFAGSARPVNVAIGRLHGRLVWGRLDQSAYTANAEPRRFMSGAVAVFTPRGIPTLELGGTRFFHTPWPADGLDAGNFLKPLSGFLKNSLGGGEVDGGDVDNQLASLFFRWYHPRSGVEAYGEFAREDHSADFRDLLLEPDHNSAYTLGARRVWSPADGSLVSLRGELVNARVTHLALVRPQVPFYPHFAARQGHTQRGQLLGASSGYAGAGSTLALDRYSRRGRTSLTYTRAVRDLAAPYATVASVPPQPQATHALGVEALRFMGRFDVTAGVTAAYQLNRAVGGDAFNLNTVLRVRLGL</sequence>
<feature type="chain" id="PRO_5026976769" description="Capsule assembly protein Wzi" evidence="1">
    <location>
        <begin position="26"/>
        <end position="537"/>
    </location>
</feature>
<reference evidence="2" key="1">
    <citation type="submission" date="2020-02" db="EMBL/GenBank/DDBJ databases">
        <authorList>
            <person name="Meier V. D."/>
        </authorList>
    </citation>
    <scope>NUCLEOTIDE SEQUENCE</scope>
    <source>
        <strain evidence="2">AVDCRST_MAG68</strain>
    </source>
</reference>
<dbReference type="AlphaFoldDB" id="A0A6J4KYI0"/>
<gene>
    <name evidence="2" type="ORF">AVDCRST_MAG68-1601</name>
</gene>
<dbReference type="InterPro" id="IPR038636">
    <property type="entry name" value="Wzi_sf"/>
</dbReference>
<dbReference type="Pfam" id="PF14052">
    <property type="entry name" value="Caps_assemb_Wzi"/>
    <property type="match status" value="1"/>
</dbReference>
<dbReference type="InterPro" id="IPR026950">
    <property type="entry name" value="Caps_assemb_Wzi"/>
</dbReference>
<dbReference type="Gene3D" id="2.40.160.130">
    <property type="entry name" value="Capsule assembly protein Wzi"/>
    <property type="match status" value="1"/>
</dbReference>
<evidence type="ECO:0000256" key="1">
    <source>
        <dbReference type="SAM" id="SignalP"/>
    </source>
</evidence>